<evidence type="ECO:0000313" key="1">
    <source>
        <dbReference type="EMBL" id="GMQ64627.1"/>
    </source>
</evidence>
<dbReference type="EMBL" id="BTPU01000076">
    <property type="protein sequence ID" value="GMQ64627.1"/>
    <property type="molecule type" value="Genomic_DNA"/>
</dbReference>
<comment type="caution">
    <text evidence="1">The sequence shown here is derived from an EMBL/GenBank/DDBJ whole genome shotgun (WGS) entry which is preliminary data.</text>
</comment>
<accession>A0ACB5UPT0</accession>
<proteinExistence type="predicted"/>
<keyword evidence="2" id="KW-1185">Reference proteome</keyword>
<gene>
    <name evidence="1" type="ORF">AN2V17_38650</name>
</gene>
<protein>
    <submittedName>
        <fullName evidence="1">Uncharacterized protein</fullName>
    </submittedName>
</protein>
<evidence type="ECO:0000313" key="2">
    <source>
        <dbReference type="Proteomes" id="UP001374599"/>
    </source>
</evidence>
<reference evidence="1" key="1">
    <citation type="submission" date="2023-09" db="EMBL/GenBank/DDBJ databases">
        <title>Vallitalea sediminicola and Vallitalea maricola sp. nov., anaerobic bacteria isolated from marine sediment.</title>
        <authorList>
            <person name="Hirano S."/>
            <person name="Maeda A."/>
            <person name="Terahara T."/>
            <person name="Mori K."/>
            <person name="Hamada M."/>
            <person name="Matsumoto R."/>
            <person name="Kobayashi T."/>
        </authorList>
    </citation>
    <scope>NUCLEOTIDE SEQUENCE</scope>
    <source>
        <strain evidence="1">AN17-2</strain>
    </source>
</reference>
<sequence length="125" mass="15150">MHFCIEQINNWNSRYNNDLLNVYLIELRKTKVPVELIFLVRKDNNRIELGYRILDIHWGRGYCSEACTLLLIEYFKRNNDNVYAETHAENINSIKLLSKLGFKEIEYSWEYNCREFQLEKTQFSM</sequence>
<dbReference type="Proteomes" id="UP001374599">
    <property type="component" value="Unassembled WGS sequence"/>
</dbReference>
<name>A0ACB5UPT0_9FIRM</name>
<organism evidence="1 2">
    <name type="scientific">Vallitalea maricola</name>
    <dbReference type="NCBI Taxonomy" id="3074433"/>
    <lineage>
        <taxon>Bacteria</taxon>
        <taxon>Bacillati</taxon>
        <taxon>Bacillota</taxon>
        <taxon>Clostridia</taxon>
        <taxon>Lachnospirales</taxon>
        <taxon>Vallitaleaceae</taxon>
        <taxon>Vallitalea</taxon>
    </lineage>
</organism>